<name>A0A3Q7RE88_VULVU</name>
<feature type="chain" id="PRO_5018595813" evidence="1">
    <location>
        <begin position="21"/>
        <end position="53"/>
    </location>
</feature>
<evidence type="ECO:0000313" key="2">
    <source>
        <dbReference type="Proteomes" id="UP001652641"/>
    </source>
</evidence>
<proteinExistence type="predicted"/>
<dbReference type="CTD" id="100506540"/>
<gene>
    <name evidence="3" type="primary">MISFA</name>
</gene>
<keyword evidence="2" id="KW-1185">Reference proteome</keyword>
<feature type="signal peptide" evidence="1">
    <location>
        <begin position="1"/>
        <end position="20"/>
    </location>
</feature>
<dbReference type="KEGG" id="vvp:112911566"/>
<evidence type="ECO:0000256" key="1">
    <source>
        <dbReference type="SAM" id="SignalP"/>
    </source>
</evidence>
<organism evidence="2 3">
    <name type="scientific">Vulpes vulpes</name>
    <name type="common">Red fox</name>
    <dbReference type="NCBI Taxonomy" id="9627"/>
    <lineage>
        <taxon>Eukaryota</taxon>
        <taxon>Metazoa</taxon>
        <taxon>Chordata</taxon>
        <taxon>Craniata</taxon>
        <taxon>Vertebrata</taxon>
        <taxon>Euteleostomi</taxon>
        <taxon>Mammalia</taxon>
        <taxon>Eutheria</taxon>
        <taxon>Laurasiatheria</taxon>
        <taxon>Carnivora</taxon>
        <taxon>Caniformia</taxon>
        <taxon>Canidae</taxon>
        <taxon>Vulpes</taxon>
    </lineage>
</organism>
<keyword evidence="1" id="KW-0732">Signal</keyword>
<dbReference type="Proteomes" id="UP001652641">
    <property type="component" value="Chromosome 11"/>
</dbReference>
<evidence type="ECO:0000313" key="3">
    <source>
        <dbReference type="RefSeq" id="XP_025843967.1"/>
    </source>
</evidence>
<dbReference type="RefSeq" id="XP_025843967.1">
    <property type="nucleotide sequence ID" value="XM_025988182.2"/>
</dbReference>
<accession>A0A3Q7RE88</accession>
<reference key="1">
    <citation type="submission" date="2019-01" db="UniProtKB">
        <authorList>
            <consortium name="RefSeq"/>
        </authorList>
    </citation>
    <scope>IDENTIFICATION</scope>
</reference>
<dbReference type="AlphaFoldDB" id="A0A3Q7RE88"/>
<reference evidence="3" key="2">
    <citation type="submission" date="2025-08" db="UniProtKB">
        <authorList>
            <consortium name="RefSeq"/>
        </authorList>
    </citation>
    <scope>IDENTIFICATION</scope>
    <source>
        <tissue evidence="3">Cell line</tissue>
    </source>
</reference>
<sequence length="53" mass="6330">MIVLGWMLFVGLACYMGTFPEFMPPTLKWKEKWPVQENKTRLRSWALDEDPQL</sequence>
<protein>
    <submittedName>
        <fullName evidence="3">Mitochondrial sheath formation-associated protein</fullName>
    </submittedName>
</protein>